<dbReference type="OrthoDB" id="2357451at2"/>
<dbReference type="RefSeq" id="WP_033674371.1">
    <property type="nucleotide sequence ID" value="NZ_JOTM01000006.1"/>
</dbReference>
<accession>A0A073KBG4</accession>
<evidence type="ECO:0000313" key="3">
    <source>
        <dbReference type="Proteomes" id="UP000027778"/>
    </source>
</evidence>
<dbReference type="EMBL" id="JOTM01000006">
    <property type="protein sequence ID" value="KEK24609.1"/>
    <property type="molecule type" value="Genomic_DNA"/>
</dbReference>
<comment type="caution">
    <text evidence="2">The sequence shown here is derived from an EMBL/GenBank/DDBJ whole genome shotgun (WGS) entry which is preliminary data.</text>
</comment>
<keyword evidence="1" id="KW-0472">Membrane</keyword>
<dbReference type="Pfam" id="PF17428">
    <property type="entry name" value="DUF5412"/>
    <property type="match status" value="1"/>
</dbReference>
<organism evidence="2 3">
    <name type="scientific">Bacillus gaemokensis</name>
    <dbReference type="NCBI Taxonomy" id="574375"/>
    <lineage>
        <taxon>Bacteria</taxon>
        <taxon>Bacillati</taxon>
        <taxon>Bacillota</taxon>
        <taxon>Bacilli</taxon>
        <taxon>Bacillales</taxon>
        <taxon>Bacillaceae</taxon>
        <taxon>Bacillus</taxon>
        <taxon>Bacillus cereus group</taxon>
    </lineage>
</organism>
<sequence length="145" mass="16749">MNDVNPKTEIKKTKRKVALVLFSALVIIIGFGYWKFFSLQGVPTGKLIRTVKSLDGKHAIKTYFHNAGSLSADAVREELGELVNLSSNSAKNIYWNYPDTDPYIEWIDKDRVKIGDQTLDISKRETYDWRDDPKHIKERSKQFVQ</sequence>
<evidence type="ECO:0008006" key="4">
    <source>
        <dbReference type="Google" id="ProtNLM"/>
    </source>
</evidence>
<gene>
    <name evidence="2" type="ORF">BAGA_26040</name>
</gene>
<dbReference type="AlphaFoldDB" id="A0A073KBG4"/>
<name>A0A073KBG4_9BACI</name>
<reference evidence="2 3" key="1">
    <citation type="submission" date="2014-06" db="EMBL/GenBank/DDBJ databases">
        <title>Draft genome sequence of Bacillus gaemokensis JCM 15801 (MCCC 1A00707).</title>
        <authorList>
            <person name="Lai Q."/>
            <person name="Liu Y."/>
            <person name="Shao Z."/>
        </authorList>
    </citation>
    <scope>NUCLEOTIDE SEQUENCE [LARGE SCALE GENOMIC DNA]</scope>
    <source>
        <strain evidence="2 3">JCM 15801</strain>
    </source>
</reference>
<keyword evidence="3" id="KW-1185">Reference proteome</keyword>
<proteinExistence type="predicted"/>
<dbReference type="Proteomes" id="UP000027778">
    <property type="component" value="Unassembled WGS sequence"/>
</dbReference>
<keyword evidence="1" id="KW-1133">Transmembrane helix</keyword>
<keyword evidence="1" id="KW-0812">Transmembrane</keyword>
<evidence type="ECO:0000313" key="2">
    <source>
        <dbReference type="EMBL" id="KEK24609.1"/>
    </source>
</evidence>
<dbReference type="InterPro" id="IPR035406">
    <property type="entry name" value="DUF5412"/>
</dbReference>
<feature type="transmembrane region" description="Helical" evidence="1">
    <location>
        <begin position="17"/>
        <end position="34"/>
    </location>
</feature>
<evidence type="ECO:0000256" key="1">
    <source>
        <dbReference type="SAM" id="Phobius"/>
    </source>
</evidence>
<dbReference type="eggNOG" id="ENOG5032SB3">
    <property type="taxonomic scope" value="Bacteria"/>
</dbReference>
<protein>
    <recommendedName>
        <fullName evidence="4">DUF5412 domain-containing protein</fullName>
    </recommendedName>
</protein>